<name>A0A8H8CDF2_PSICU</name>
<evidence type="ECO:0000259" key="2">
    <source>
        <dbReference type="Pfam" id="PF08450"/>
    </source>
</evidence>
<feature type="chain" id="PRO_5034934361" description="SMP-30/Gluconolactonase/LRE-like region domain-containing protein" evidence="1">
    <location>
        <begin position="24"/>
        <end position="396"/>
    </location>
</feature>
<dbReference type="InterPro" id="IPR011042">
    <property type="entry name" value="6-blade_b-propeller_TolB-like"/>
</dbReference>
<dbReference type="OrthoDB" id="423498at2759"/>
<reference evidence="3" key="1">
    <citation type="submission" date="2021-02" db="EMBL/GenBank/DDBJ databases">
        <title>Psilocybe cubensis genome.</title>
        <authorList>
            <person name="Mckernan K.J."/>
            <person name="Crawford S."/>
            <person name="Trippe A."/>
            <person name="Kane L.T."/>
            <person name="Mclaughlin S."/>
        </authorList>
    </citation>
    <scope>NUCLEOTIDE SEQUENCE [LARGE SCALE GENOMIC DNA]</scope>
    <source>
        <strain evidence="3">MGC-MH-2018</strain>
    </source>
</reference>
<feature type="domain" description="SMP-30/Gluconolactonase/LRE-like region" evidence="2">
    <location>
        <begin position="193"/>
        <end position="372"/>
    </location>
</feature>
<evidence type="ECO:0000313" key="3">
    <source>
        <dbReference type="EMBL" id="KAG5161987.1"/>
    </source>
</evidence>
<dbReference type="PANTHER" id="PTHR47064:SF2">
    <property type="entry name" value="SMP-30_GLUCONOLACTONASE_LRE-LIKE REGION DOMAIN-CONTAINING PROTEIN-RELATED"/>
    <property type="match status" value="1"/>
</dbReference>
<protein>
    <recommendedName>
        <fullName evidence="2">SMP-30/Gluconolactonase/LRE-like region domain-containing protein</fullName>
    </recommendedName>
</protein>
<dbReference type="Gene3D" id="2.120.10.30">
    <property type="entry name" value="TolB, C-terminal domain"/>
    <property type="match status" value="1"/>
</dbReference>
<dbReference type="EMBL" id="JAFIQS010000022">
    <property type="protein sequence ID" value="KAG5161987.1"/>
    <property type="molecule type" value="Genomic_DNA"/>
</dbReference>
<proteinExistence type="predicted"/>
<dbReference type="InterPro" id="IPR052988">
    <property type="entry name" value="Oryzine_lactonohydrolase"/>
</dbReference>
<keyword evidence="1" id="KW-0732">Signal</keyword>
<organism evidence="3">
    <name type="scientific">Psilocybe cubensis</name>
    <name type="common">Psychedelic mushroom</name>
    <name type="synonym">Stropharia cubensis</name>
    <dbReference type="NCBI Taxonomy" id="181762"/>
    <lineage>
        <taxon>Eukaryota</taxon>
        <taxon>Fungi</taxon>
        <taxon>Dikarya</taxon>
        <taxon>Basidiomycota</taxon>
        <taxon>Agaricomycotina</taxon>
        <taxon>Agaricomycetes</taxon>
        <taxon>Agaricomycetidae</taxon>
        <taxon>Agaricales</taxon>
        <taxon>Agaricineae</taxon>
        <taxon>Strophariaceae</taxon>
        <taxon>Psilocybe</taxon>
    </lineage>
</organism>
<sequence length="396" mass="41746">MPVSHSFIKSVVAAVAIAKLAVALPTVPSQGVVVDLNSYAVLGPSGSFKNSASGLFNPTSTTAPFFQIFDDRFLDVIGENPIFRVVSSDTSVLSYAREAPVYVASTDELFFAGFDPTDNVVSKISLAAIETAIAGSPGSSPLNVAGTRLSLSSSLQVVNGGTGPYNGKIVFVTLGSPLAPPALALVDSTPPYATTVLLDNFFSRPFNSINDVKIHPTSGKIFFTDPSVGNQVGLRPAPLLKNNVYRFDPDTGDIRAVASDLQAPNGIAFSHDGRHAYVSDTGAFVSLTELDPTRAATIYKYDLEHESQAFTNRRVFAYADTGIPDGLQLDASENLYVGAGDGVHVYANDGTLIGKFFTGTTVANMVFAGNGRLLLLGGADLYYVKIAANPIKISYP</sequence>
<comment type="caution">
    <text evidence="3">The sequence shown here is derived from an EMBL/GenBank/DDBJ whole genome shotgun (WGS) entry which is preliminary data.</text>
</comment>
<evidence type="ECO:0000256" key="1">
    <source>
        <dbReference type="SAM" id="SignalP"/>
    </source>
</evidence>
<dbReference type="InterPro" id="IPR013658">
    <property type="entry name" value="SGL"/>
</dbReference>
<dbReference type="PANTHER" id="PTHR47064">
    <property type="entry name" value="PUTATIVE (AFU_ORTHOLOGUE AFUA_1G08990)-RELATED"/>
    <property type="match status" value="1"/>
</dbReference>
<dbReference type="Pfam" id="PF08450">
    <property type="entry name" value="SGL"/>
    <property type="match status" value="1"/>
</dbReference>
<dbReference type="AlphaFoldDB" id="A0A8H8CDF2"/>
<accession>A0A8H8CDF2</accession>
<gene>
    <name evidence="3" type="ORF">JR316_013121</name>
</gene>
<dbReference type="SUPFAM" id="SSF63829">
    <property type="entry name" value="Calcium-dependent phosphotriesterase"/>
    <property type="match status" value="1"/>
</dbReference>
<feature type="signal peptide" evidence="1">
    <location>
        <begin position="1"/>
        <end position="23"/>
    </location>
</feature>